<evidence type="ECO:0000313" key="3">
    <source>
        <dbReference type="EMBL" id="NID10812.1"/>
    </source>
</evidence>
<reference evidence="3" key="1">
    <citation type="submission" date="2024-05" db="EMBL/GenBank/DDBJ databases">
        <authorList>
            <person name="Jung D.-H."/>
        </authorList>
    </citation>
    <scope>NUCLEOTIDE SEQUENCE</scope>
    <source>
        <strain evidence="3">JA-25</strain>
    </source>
</reference>
<dbReference type="SUPFAM" id="SSF103088">
    <property type="entry name" value="OmpA-like"/>
    <property type="match status" value="2"/>
</dbReference>
<dbReference type="EMBL" id="WAEL01000004">
    <property type="protein sequence ID" value="NID10812.1"/>
    <property type="molecule type" value="Genomic_DNA"/>
</dbReference>
<dbReference type="InterPro" id="IPR050330">
    <property type="entry name" value="Bact_OuterMem_StrucFunc"/>
</dbReference>
<comment type="caution">
    <text evidence="3">The sequence shown here is derived from an EMBL/GenBank/DDBJ whole genome shotgun (WGS) entry which is preliminary data.</text>
</comment>
<dbReference type="RefSeq" id="WP_166692019.1">
    <property type="nucleotide sequence ID" value="NZ_WAEL01000004.1"/>
</dbReference>
<evidence type="ECO:0000256" key="1">
    <source>
        <dbReference type="PROSITE-ProRule" id="PRU00473"/>
    </source>
</evidence>
<dbReference type="InterPro" id="IPR036737">
    <property type="entry name" value="OmpA-like_sf"/>
</dbReference>
<protein>
    <submittedName>
        <fullName evidence="3">OmpA family protein</fullName>
    </submittedName>
</protein>
<feature type="domain" description="OmpA-like" evidence="2">
    <location>
        <begin position="172"/>
        <end position="290"/>
    </location>
</feature>
<evidence type="ECO:0000313" key="4">
    <source>
        <dbReference type="Proteomes" id="UP000606008"/>
    </source>
</evidence>
<keyword evidence="4" id="KW-1185">Reference proteome</keyword>
<dbReference type="PROSITE" id="PS51123">
    <property type="entry name" value="OMPA_2"/>
    <property type="match status" value="1"/>
</dbReference>
<organism evidence="3 4">
    <name type="scientific">Fibrivirga algicola</name>
    <dbReference type="NCBI Taxonomy" id="2950420"/>
    <lineage>
        <taxon>Bacteria</taxon>
        <taxon>Pseudomonadati</taxon>
        <taxon>Bacteroidota</taxon>
        <taxon>Cytophagia</taxon>
        <taxon>Cytophagales</taxon>
        <taxon>Spirosomataceae</taxon>
        <taxon>Fibrivirga</taxon>
    </lineage>
</organism>
<evidence type="ECO:0000259" key="2">
    <source>
        <dbReference type="PROSITE" id="PS51123"/>
    </source>
</evidence>
<dbReference type="PANTHER" id="PTHR30329:SF21">
    <property type="entry name" value="LIPOPROTEIN YIAD-RELATED"/>
    <property type="match status" value="1"/>
</dbReference>
<keyword evidence="1" id="KW-0472">Membrane</keyword>
<sequence>MTQPFISRLTALWFLVGIWWAGSAAVHLLYIKRVGQQLVEPLPPLLLQHGTDWQTTFPGALFSRAGSELSQSSATGIDRLSLYLLANPGLAIAITGQYTLDEASATVAPDLGKARAQALSERLLAHGVGAGQVQMGSERVPGLRYVADSTGGLTLVFAKASPTTARSLADAQRYIDLFHPMELYFESGQTTFIRTAETDKFMADAVTYLRQPRGPALRVTGHTDSVGSLQANQRLSARRAAAVRQFLVRAGAKASRILPQGRGATEPIASNATPEGRLANRRVTVVVKRY</sequence>
<dbReference type="CDD" id="cd07185">
    <property type="entry name" value="OmpA_C-like"/>
    <property type="match status" value="1"/>
</dbReference>
<name>A0ABX0QFK4_9BACT</name>
<dbReference type="Gene3D" id="3.30.1330.60">
    <property type="entry name" value="OmpA-like domain"/>
    <property type="match status" value="2"/>
</dbReference>
<gene>
    <name evidence="3" type="ORF">F7231_11590</name>
</gene>
<accession>A0ABX0QFK4</accession>
<dbReference type="Pfam" id="PF00691">
    <property type="entry name" value="OmpA"/>
    <property type="match status" value="1"/>
</dbReference>
<dbReference type="InterPro" id="IPR006665">
    <property type="entry name" value="OmpA-like"/>
</dbReference>
<proteinExistence type="predicted"/>
<dbReference type="Proteomes" id="UP000606008">
    <property type="component" value="Unassembled WGS sequence"/>
</dbReference>
<dbReference type="PANTHER" id="PTHR30329">
    <property type="entry name" value="STATOR ELEMENT OF FLAGELLAR MOTOR COMPLEX"/>
    <property type="match status" value="1"/>
</dbReference>